<evidence type="ECO:0000256" key="10">
    <source>
        <dbReference type="SAM" id="MobiDB-lite"/>
    </source>
</evidence>
<feature type="region of interest" description="Disordered" evidence="10">
    <location>
        <begin position="1"/>
        <end position="23"/>
    </location>
</feature>
<feature type="non-terminal residue" evidence="12">
    <location>
        <position position="1"/>
    </location>
</feature>
<dbReference type="RefSeq" id="WP_244023239.1">
    <property type="nucleotide sequence ID" value="NZ_JALHLF010000100.1"/>
</dbReference>
<comment type="similarity">
    <text evidence="2">Belongs to the TonB family.</text>
</comment>
<keyword evidence="4" id="KW-1003">Cell membrane</keyword>
<evidence type="ECO:0000256" key="4">
    <source>
        <dbReference type="ARBA" id="ARBA00022475"/>
    </source>
</evidence>
<sequence>SAPPAPAAPVANESAPVQAAAASSTVEGGDLSSRLLAAQPPSYPVESRRAHEQGTVQLLVLVGTDGRVSEISLASSSGSDRLDKAALRAVRHWRWMPTLRGGVAVLVRGIVTIPFVLRSGPVHTG</sequence>
<dbReference type="PANTHER" id="PTHR33446:SF2">
    <property type="entry name" value="PROTEIN TONB"/>
    <property type="match status" value="1"/>
</dbReference>
<keyword evidence="9" id="KW-0472">Membrane</keyword>
<proteinExistence type="inferred from homology"/>
<dbReference type="InterPro" id="IPR051045">
    <property type="entry name" value="TonB-dependent_transducer"/>
</dbReference>
<evidence type="ECO:0000313" key="12">
    <source>
        <dbReference type="EMBL" id="MCJ2184421.1"/>
    </source>
</evidence>
<evidence type="ECO:0000256" key="6">
    <source>
        <dbReference type="ARBA" id="ARBA00022692"/>
    </source>
</evidence>
<accession>A0ABT0BH87</accession>
<evidence type="ECO:0000256" key="8">
    <source>
        <dbReference type="ARBA" id="ARBA00022989"/>
    </source>
</evidence>
<protein>
    <submittedName>
        <fullName evidence="12">Energy transducer TonB</fullName>
    </submittedName>
</protein>
<dbReference type="InterPro" id="IPR006260">
    <property type="entry name" value="TonB/TolA_C"/>
</dbReference>
<keyword evidence="7" id="KW-0653">Protein transport</keyword>
<dbReference type="Pfam" id="PF03544">
    <property type="entry name" value="TonB_C"/>
    <property type="match status" value="1"/>
</dbReference>
<dbReference type="Gene3D" id="3.30.1150.10">
    <property type="match status" value="1"/>
</dbReference>
<organism evidence="12 13">
    <name type="scientific">Novosphingobium organovorum</name>
    <dbReference type="NCBI Taxonomy" id="2930092"/>
    <lineage>
        <taxon>Bacteria</taxon>
        <taxon>Pseudomonadati</taxon>
        <taxon>Pseudomonadota</taxon>
        <taxon>Alphaproteobacteria</taxon>
        <taxon>Sphingomonadales</taxon>
        <taxon>Sphingomonadaceae</taxon>
        <taxon>Novosphingobium</taxon>
    </lineage>
</organism>
<evidence type="ECO:0000256" key="5">
    <source>
        <dbReference type="ARBA" id="ARBA00022519"/>
    </source>
</evidence>
<comment type="caution">
    <text evidence="12">The sequence shown here is derived from an EMBL/GenBank/DDBJ whole genome shotgun (WGS) entry which is preliminary data.</text>
</comment>
<dbReference type="InterPro" id="IPR037682">
    <property type="entry name" value="TonB_C"/>
</dbReference>
<feature type="domain" description="TonB C-terminal" evidence="11">
    <location>
        <begin position="28"/>
        <end position="124"/>
    </location>
</feature>
<keyword evidence="5" id="KW-0997">Cell inner membrane</keyword>
<evidence type="ECO:0000256" key="3">
    <source>
        <dbReference type="ARBA" id="ARBA00022448"/>
    </source>
</evidence>
<evidence type="ECO:0000313" key="13">
    <source>
        <dbReference type="Proteomes" id="UP001162881"/>
    </source>
</evidence>
<evidence type="ECO:0000259" key="11">
    <source>
        <dbReference type="PROSITE" id="PS52015"/>
    </source>
</evidence>
<evidence type="ECO:0000256" key="9">
    <source>
        <dbReference type="ARBA" id="ARBA00023136"/>
    </source>
</evidence>
<keyword evidence="3" id="KW-0813">Transport</keyword>
<reference evidence="12" key="1">
    <citation type="submission" date="2022-03" db="EMBL/GenBank/DDBJ databases">
        <title>Identification of a novel bacterium isolated from mangrove sediments.</title>
        <authorList>
            <person name="Pan X."/>
        </authorList>
    </citation>
    <scope>NUCLEOTIDE SEQUENCE</scope>
    <source>
        <strain evidence="12">B1949</strain>
    </source>
</reference>
<evidence type="ECO:0000256" key="2">
    <source>
        <dbReference type="ARBA" id="ARBA00006555"/>
    </source>
</evidence>
<dbReference type="SUPFAM" id="SSF74653">
    <property type="entry name" value="TolA/TonB C-terminal domain"/>
    <property type="match status" value="1"/>
</dbReference>
<keyword evidence="6" id="KW-0812">Transmembrane</keyword>
<keyword evidence="8" id="KW-1133">Transmembrane helix</keyword>
<dbReference type="PANTHER" id="PTHR33446">
    <property type="entry name" value="PROTEIN TONB-RELATED"/>
    <property type="match status" value="1"/>
</dbReference>
<evidence type="ECO:0000256" key="7">
    <source>
        <dbReference type="ARBA" id="ARBA00022927"/>
    </source>
</evidence>
<dbReference type="EMBL" id="JALHLF010000100">
    <property type="protein sequence ID" value="MCJ2184421.1"/>
    <property type="molecule type" value="Genomic_DNA"/>
</dbReference>
<dbReference type="PROSITE" id="PS52015">
    <property type="entry name" value="TONB_CTD"/>
    <property type="match status" value="1"/>
</dbReference>
<name>A0ABT0BH87_9SPHN</name>
<dbReference type="Proteomes" id="UP001162881">
    <property type="component" value="Unassembled WGS sequence"/>
</dbReference>
<gene>
    <name evidence="12" type="ORF">MTR62_17235</name>
</gene>
<dbReference type="NCBIfam" id="TIGR01352">
    <property type="entry name" value="tonB_Cterm"/>
    <property type="match status" value="1"/>
</dbReference>
<keyword evidence="13" id="KW-1185">Reference proteome</keyword>
<evidence type="ECO:0000256" key="1">
    <source>
        <dbReference type="ARBA" id="ARBA00004383"/>
    </source>
</evidence>
<comment type="subcellular location">
    <subcellularLocation>
        <location evidence="1">Cell inner membrane</location>
        <topology evidence="1">Single-pass membrane protein</topology>
        <orientation evidence="1">Periplasmic side</orientation>
    </subcellularLocation>
</comment>